<dbReference type="Pfam" id="PF03522">
    <property type="entry name" value="SLC12"/>
    <property type="match status" value="1"/>
</dbReference>
<sequence length="1381" mass="150537">MTDVSHGQTRPLPPRSHSNFAARTATDASQRLHRRSFAQSSPPPNERTPLLDGPPDSSVQEEDRGVEWLRGWFCNTFHLSRSKSHSSNRHGSRRALSEPSKPRPGAFPRPVGGTDKLGTFAGVFVPVTLNVLSILMFLRFGFILGQTGVVGMMGMLVAGYSINLLTTMSISAIATNGTVRGGGAYYLISRSLGPEFGGSIGIVFYLGLVFSTSLNAVGLIDCSIENFGSQTGSMSQWMPQSYWWKFLWATVVLLICTSICLAGSGLFARCSNGLLVILLIAIVSIPVSAVTKDPYVDDKHGIVFTGFSFDTLRENMMPRFTRGAAGSVTKHRESFQDLFGILFPATGGILAGASMSGDLKHPSKAIPKGTLYGLGLTFVLYTVVIIAMAASIGRDSLYNNTNVIQLTNLSGVVILLGEYATSLFSVLMGVIGSAKLLQALARDHLVPGLSIFGQGTKVKDEPIYAILFTYVLAQLTMFADINQIASFITMTYLMTFLVTNLACFLLKIGSAPNFRPSFHFFNWQTAAVGTVVCGASMFFVDGFYASGCVALLLVVFILIHYTTPPKPWGDVSQGLIYHQVRKYLLRLRQEHVKFWRPQILLLVNDPRRQYKLIQFCNSLKKGGLFVLGHVIVSEDFGQAVPEARRQQSLWLKYIDFSKIKAFVNVAVSPAIEWGARNLVLNAGLGGMRPNIVVLGSYNLTELRDSNPSLGIPSPQPSRPTSKSTNNTISRQAVQAAARRKQLNKVDTLLPTDTIRPEGSVGIQSYVTTIEDLVLRLQMNVAIAKGFQDLELPSPRAPMMKRALGQWGLADIEAHERTKSYIDLWPIQMSAEVATAGDDNSRKNVLTTNFDTYTLILQLGCILHTVPSWKRSYKLRICVFVEYESDVEEERDRVTTLLRNLRIEAEVIVLWLACGELSMYEVIVNGQDEGDFEQAARDVDVSLEDERWWQDIKRLRQPNSLSASQELAQATDLLEAVHRWPTASFQHGRRDIRPKRFAALQKMLRRAKSRASASDIRETGANFGMRSQRLPADLLYGDDSDSDAAISADDDADDEAVATESEGGVSGSNFDEYDLDASAEESDFSDAQRPRALARSKTSSSRLDMPFPSKRLDLRKAIWKGSSKDASPHKASRPTNESTSPLRPHPNTIASDTAMLNNKRYNRKTRSVASSTSQLSNSQVSASQISSSSRAPVITDPESLPKFSSNPVPRTAVATEEASGPSIMFVDTPAAIRHTQDPLATAALPPDSPAGPSPAHFTSSSQHSPAPSPAPATLQATQTTSSPASGLLATSSPASGFPATQSIPLSFNDLPCRAQHLILNQLIQSQSEDTAVVFTTLPSPMDGTCRSEGESVKYVSDLEVLTEGLGPVLLVSGGSMTVTMNL</sequence>
<evidence type="ECO:0000259" key="10">
    <source>
        <dbReference type="Pfam" id="PF03522"/>
    </source>
</evidence>
<dbReference type="PANTHER" id="PTHR11827:SF72">
    <property type="entry name" value="GH08340P"/>
    <property type="match status" value="1"/>
</dbReference>
<dbReference type="STRING" id="105696.A0A1Y2MEU5"/>
<keyword evidence="6 8" id="KW-0472">Membrane</keyword>
<evidence type="ECO:0000256" key="2">
    <source>
        <dbReference type="ARBA" id="ARBA00010593"/>
    </source>
</evidence>
<dbReference type="PANTHER" id="PTHR11827">
    <property type="entry name" value="SOLUTE CARRIER FAMILY 12, CATION COTRANSPORTERS"/>
    <property type="match status" value="1"/>
</dbReference>
<dbReference type="GO" id="GO:0006884">
    <property type="term" value="P:cell volume homeostasis"/>
    <property type="evidence" value="ECO:0007669"/>
    <property type="project" value="TreeGrafter"/>
</dbReference>
<dbReference type="InterPro" id="IPR004842">
    <property type="entry name" value="SLC12A_fam"/>
</dbReference>
<feature type="transmembrane region" description="Helical" evidence="8">
    <location>
        <begin position="274"/>
        <end position="291"/>
    </location>
</feature>
<feature type="region of interest" description="Disordered" evidence="7">
    <location>
        <begin position="1"/>
        <end position="61"/>
    </location>
</feature>
<feature type="transmembrane region" description="Helical" evidence="8">
    <location>
        <begin position="338"/>
        <end position="359"/>
    </location>
</feature>
<dbReference type="GO" id="GO:0055075">
    <property type="term" value="P:potassium ion homeostasis"/>
    <property type="evidence" value="ECO:0007669"/>
    <property type="project" value="EnsemblFungi"/>
</dbReference>
<dbReference type="GO" id="GO:0005774">
    <property type="term" value="C:vacuolar membrane"/>
    <property type="evidence" value="ECO:0007669"/>
    <property type="project" value="EnsemblFungi"/>
</dbReference>
<feature type="region of interest" description="Disordered" evidence="7">
    <location>
        <begin position="1033"/>
        <end position="1106"/>
    </location>
</feature>
<feature type="compositionally biased region" description="Low complexity" evidence="7">
    <location>
        <begin position="1166"/>
        <end position="1188"/>
    </location>
</feature>
<feature type="compositionally biased region" description="Acidic residues" evidence="7">
    <location>
        <begin position="1035"/>
        <end position="1056"/>
    </location>
</feature>
<comment type="similarity">
    <text evidence="2">Belongs to the SLC12A transporter family.</text>
</comment>
<dbReference type="FunFam" id="1.20.1740.10:FF:000013">
    <property type="entry name" value="Solute carrier family 12 member"/>
    <property type="match status" value="1"/>
</dbReference>
<evidence type="ECO:0000259" key="9">
    <source>
        <dbReference type="Pfam" id="PF00324"/>
    </source>
</evidence>
<dbReference type="InterPro" id="IPR004841">
    <property type="entry name" value="AA-permease/SLC12A_dom"/>
</dbReference>
<gene>
    <name evidence="11" type="ORF">B5807_01718</name>
</gene>
<feature type="transmembrane region" description="Helical" evidence="8">
    <location>
        <begin position="371"/>
        <end position="392"/>
    </location>
</feature>
<feature type="compositionally biased region" description="Acidic residues" evidence="7">
    <location>
        <begin position="1070"/>
        <end position="1083"/>
    </location>
</feature>
<feature type="domain" description="Amino acid permease/ SLC12A" evidence="9">
    <location>
        <begin position="123"/>
        <end position="600"/>
    </location>
</feature>
<evidence type="ECO:0000256" key="3">
    <source>
        <dbReference type="ARBA" id="ARBA00022448"/>
    </source>
</evidence>
<evidence type="ECO:0000256" key="1">
    <source>
        <dbReference type="ARBA" id="ARBA00004141"/>
    </source>
</evidence>
<feature type="transmembrane region" description="Helical" evidence="8">
    <location>
        <begin position="150"/>
        <end position="175"/>
    </location>
</feature>
<feature type="transmembrane region" description="Helical" evidence="8">
    <location>
        <begin position="520"/>
        <end position="538"/>
    </location>
</feature>
<feature type="compositionally biased region" description="Polar residues" evidence="7">
    <location>
        <begin position="16"/>
        <end position="29"/>
    </location>
</feature>
<evidence type="ECO:0000256" key="6">
    <source>
        <dbReference type="ARBA" id="ARBA00023136"/>
    </source>
</evidence>
<dbReference type="FunCoup" id="A0A1Y2MEU5">
    <property type="interactions" value="176"/>
</dbReference>
<dbReference type="OMA" id="NDLPCRA"/>
<evidence type="ECO:0000256" key="8">
    <source>
        <dbReference type="SAM" id="Phobius"/>
    </source>
</evidence>
<feature type="transmembrane region" description="Helical" evidence="8">
    <location>
        <begin position="544"/>
        <end position="563"/>
    </location>
</feature>
<dbReference type="InParanoid" id="A0A1Y2MEU5"/>
<feature type="transmembrane region" description="Helical" evidence="8">
    <location>
        <begin position="117"/>
        <end position="138"/>
    </location>
</feature>
<feature type="compositionally biased region" description="Low complexity" evidence="7">
    <location>
        <begin position="1257"/>
        <end position="1284"/>
    </location>
</feature>
<evidence type="ECO:0000256" key="5">
    <source>
        <dbReference type="ARBA" id="ARBA00022989"/>
    </source>
</evidence>
<protein>
    <recommendedName>
        <fullName evidence="13">Amino acid permease/ SLC12A domain-containing protein</fullName>
    </recommendedName>
</protein>
<keyword evidence="12" id="KW-1185">Reference proteome</keyword>
<evidence type="ECO:0000256" key="4">
    <source>
        <dbReference type="ARBA" id="ARBA00022692"/>
    </source>
</evidence>
<keyword evidence="3" id="KW-0813">Transport</keyword>
<feature type="transmembrane region" description="Helical" evidence="8">
    <location>
        <begin position="412"/>
        <end position="432"/>
    </location>
</feature>
<feature type="region of interest" description="Disordered" evidence="7">
    <location>
        <begin position="705"/>
        <end position="731"/>
    </location>
</feature>
<evidence type="ECO:0000313" key="11">
    <source>
        <dbReference type="EMBL" id="OSS54451.1"/>
    </source>
</evidence>
<keyword evidence="5 8" id="KW-1133">Transmembrane helix</keyword>
<accession>A0A1Y2MEU5</accession>
<dbReference type="Pfam" id="PF00324">
    <property type="entry name" value="AA_permease"/>
    <property type="match status" value="1"/>
</dbReference>
<feature type="region of interest" description="Disordered" evidence="7">
    <location>
        <begin position="1239"/>
        <end position="1294"/>
    </location>
</feature>
<feature type="domain" description="SLC12A transporter C-terminal" evidence="10">
    <location>
        <begin position="611"/>
        <end position="695"/>
    </location>
</feature>
<evidence type="ECO:0008006" key="13">
    <source>
        <dbReference type="Google" id="ProtNLM"/>
    </source>
</evidence>
<evidence type="ECO:0000256" key="7">
    <source>
        <dbReference type="SAM" id="MobiDB-lite"/>
    </source>
</evidence>
<feature type="transmembrane region" description="Helical" evidence="8">
    <location>
        <begin position="487"/>
        <end position="508"/>
    </location>
</feature>
<dbReference type="GO" id="GO:0015379">
    <property type="term" value="F:potassium:chloride symporter activity"/>
    <property type="evidence" value="ECO:0007669"/>
    <property type="project" value="EnsemblFungi"/>
</dbReference>
<feature type="region of interest" description="Disordered" evidence="7">
    <location>
        <begin position="81"/>
        <end position="111"/>
    </location>
</feature>
<dbReference type="Gene3D" id="1.20.1740.10">
    <property type="entry name" value="Amino acid/polyamine transporter I"/>
    <property type="match status" value="1"/>
</dbReference>
<dbReference type="Proteomes" id="UP000193240">
    <property type="component" value="Unassembled WGS sequence"/>
</dbReference>
<feature type="compositionally biased region" description="Basic residues" evidence="7">
    <location>
        <begin position="81"/>
        <end position="93"/>
    </location>
</feature>
<proteinExistence type="inferred from homology"/>
<keyword evidence="4 8" id="KW-0812">Transmembrane</keyword>
<dbReference type="InterPro" id="IPR018491">
    <property type="entry name" value="SLC12_C"/>
</dbReference>
<organism evidence="11 12">
    <name type="scientific">Epicoccum nigrum</name>
    <name type="common">Soil fungus</name>
    <name type="synonym">Epicoccum purpurascens</name>
    <dbReference type="NCBI Taxonomy" id="105696"/>
    <lineage>
        <taxon>Eukaryota</taxon>
        <taxon>Fungi</taxon>
        <taxon>Dikarya</taxon>
        <taxon>Ascomycota</taxon>
        <taxon>Pezizomycotina</taxon>
        <taxon>Dothideomycetes</taxon>
        <taxon>Pleosporomycetidae</taxon>
        <taxon>Pleosporales</taxon>
        <taxon>Pleosporineae</taxon>
        <taxon>Didymellaceae</taxon>
        <taxon>Epicoccum</taxon>
    </lineage>
</organism>
<comment type="subcellular location">
    <subcellularLocation>
        <location evidence="1">Membrane</location>
        <topology evidence="1">Multi-pass membrane protein</topology>
    </subcellularLocation>
</comment>
<dbReference type="EMBL" id="KZ107838">
    <property type="protein sequence ID" value="OSS54451.1"/>
    <property type="molecule type" value="Genomic_DNA"/>
</dbReference>
<reference evidence="11 12" key="1">
    <citation type="journal article" date="2017" name="Genome Announc.">
        <title>Genome sequence of the saprophytic ascomycete Epicoccum nigrum ICMP 19927 strain isolated from New Zealand.</title>
        <authorList>
            <person name="Fokin M."/>
            <person name="Fleetwood D."/>
            <person name="Weir B.S."/>
            <person name="Villas-Boas S.G."/>
        </authorList>
    </citation>
    <scope>NUCLEOTIDE SEQUENCE [LARGE SCALE GENOMIC DNA]</scope>
    <source>
        <strain evidence="11 12">ICMP 19927</strain>
    </source>
</reference>
<dbReference type="GO" id="GO:0055064">
    <property type="term" value="P:chloride ion homeostasis"/>
    <property type="evidence" value="ECO:0007669"/>
    <property type="project" value="TreeGrafter"/>
</dbReference>
<dbReference type="GO" id="GO:0034486">
    <property type="term" value="P:vacuolar transmembrane transport"/>
    <property type="evidence" value="ECO:0007669"/>
    <property type="project" value="EnsemblFungi"/>
</dbReference>
<evidence type="ECO:0000313" key="12">
    <source>
        <dbReference type="Proteomes" id="UP000193240"/>
    </source>
</evidence>
<name>A0A1Y2MEU5_EPING</name>
<dbReference type="GO" id="GO:1990816">
    <property type="term" value="C:vacuole-mitochondrion membrane contact site"/>
    <property type="evidence" value="ECO:0007669"/>
    <property type="project" value="EnsemblFungi"/>
</dbReference>
<feature type="transmembrane region" description="Helical" evidence="8">
    <location>
        <begin position="196"/>
        <end position="220"/>
    </location>
</feature>
<feature type="region of interest" description="Disordered" evidence="7">
    <location>
        <begin position="1119"/>
        <end position="1220"/>
    </location>
</feature>
<feature type="transmembrane region" description="Helical" evidence="8">
    <location>
        <begin position="246"/>
        <end position="267"/>
    </location>
</feature>
<feature type="compositionally biased region" description="Polar residues" evidence="7">
    <location>
        <begin position="718"/>
        <end position="729"/>
    </location>
</feature>